<dbReference type="EMBL" id="BPUS01000003">
    <property type="protein sequence ID" value="GJH25356.1"/>
    <property type="molecule type" value="Genomic_DNA"/>
</dbReference>
<gene>
    <name evidence="1" type="ORF">CBA19CS42_12590</name>
</gene>
<comment type="caution">
    <text evidence="1">The sequence shown here is derived from an EMBL/GenBank/DDBJ whole genome shotgun (WGS) entry which is preliminary data.</text>
</comment>
<protein>
    <submittedName>
        <fullName evidence="1">Uncharacterized protein</fullName>
    </submittedName>
</protein>
<sequence>MSFLRCQIRAFIFLATATMAKRSLLNFRFRPLLLCEQREPFIARLFFLLGLKEERHAVVISKRICERGEASLSCNLIVLDLLSRRDKRRIEDGSFLDFSICSCPSSTTPVAMLSRVVDSKPIDAAFCVT</sequence>
<organism evidence="1 2">
    <name type="scientific">Caballeronia novacaledonica</name>
    <dbReference type="NCBI Taxonomy" id="1544861"/>
    <lineage>
        <taxon>Bacteria</taxon>
        <taxon>Pseudomonadati</taxon>
        <taxon>Pseudomonadota</taxon>
        <taxon>Betaproteobacteria</taxon>
        <taxon>Burkholderiales</taxon>
        <taxon>Burkholderiaceae</taxon>
        <taxon>Caballeronia</taxon>
    </lineage>
</organism>
<evidence type="ECO:0000313" key="2">
    <source>
        <dbReference type="Proteomes" id="UP001055111"/>
    </source>
</evidence>
<dbReference type="Proteomes" id="UP001055111">
    <property type="component" value="Unassembled WGS sequence"/>
</dbReference>
<dbReference type="AlphaFoldDB" id="A0AA37I8K8"/>
<name>A0AA37I8K8_9BURK</name>
<proteinExistence type="predicted"/>
<reference evidence="1" key="1">
    <citation type="submission" date="2022-09" db="EMBL/GenBank/DDBJ databases">
        <title>Isolation and characterization of 3-chlorobenzoate degrading bacteria from soils in Shizuoka.</title>
        <authorList>
            <person name="Ifat A."/>
            <person name="Ogawa N."/>
            <person name="Kimbara K."/>
            <person name="Moriuchi R."/>
            <person name="Dohra H."/>
            <person name="Shintani M."/>
        </authorList>
    </citation>
    <scope>NUCLEOTIDE SEQUENCE</scope>
    <source>
        <strain evidence="1">19CS4-2</strain>
    </source>
</reference>
<accession>A0AA37I8K8</accession>
<evidence type="ECO:0000313" key="1">
    <source>
        <dbReference type="EMBL" id="GJH25356.1"/>
    </source>
</evidence>